<dbReference type="InterPro" id="IPR029044">
    <property type="entry name" value="Nucleotide-diphossugar_trans"/>
</dbReference>
<dbReference type="GO" id="GO:0016020">
    <property type="term" value="C:membrane"/>
    <property type="evidence" value="ECO:0007669"/>
    <property type="project" value="UniProtKB-SubCell"/>
</dbReference>
<keyword evidence="3" id="KW-0328">Glycosyltransferase</keyword>
<reference evidence="6" key="1">
    <citation type="submission" date="2023-04" db="EMBL/GenBank/DDBJ databases">
        <title>Candida boidinii NBRC 10035.</title>
        <authorList>
            <person name="Ichikawa N."/>
            <person name="Sato H."/>
            <person name="Tonouchi N."/>
        </authorList>
    </citation>
    <scope>NUCLEOTIDE SEQUENCE</scope>
    <source>
        <strain evidence="6">NBRC 10035</strain>
    </source>
</reference>
<dbReference type="GO" id="GO:0006487">
    <property type="term" value="P:protein N-linked glycosylation"/>
    <property type="evidence" value="ECO:0007669"/>
    <property type="project" value="TreeGrafter"/>
</dbReference>
<proteinExistence type="inferred from homology"/>
<keyword evidence="4" id="KW-0808">Transferase</keyword>
<keyword evidence="7" id="KW-1185">Reference proteome</keyword>
<dbReference type="AlphaFoldDB" id="A0A9W6T0F2"/>
<evidence type="ECO:0000256" key="5">
    <source>
        <dbReference type="ARBA" id="ARBA00022968"/>
    </source>
</evidence>
<evidence type="ECO:0000313" key="7">
    <source>
        <dbReference type="Proteomes" id="UP001165120"/>
    </source>
</evidence>
<comment type="similarity">
    <text evidence="2">Belongs to the glycosyltransferase 15 family.</text>
</comment>
<dbReference type="Proteomes" id="UP001165120">
    <property type="component" value="Unassembled WGS sequence"/>
</dbReference>
<accession>A0A9W6T0F2</accession>
<dbReference type="PANTHER" id="PTHR31121:SF10">
    <property type="entry name" value="MANNOSYLTRANSFERASE KTR2-RELATED"/>
    <property type="match status" value="1"/>
</dbReference>
<keyword evidence="5" id="KW-0812">Transmembrane</keyword>
<comment type="caution">
    <text evidence="6">The sequence shown here is derived from an EMBL/GenBank/DDBJ whole genome shotgun (WGS) entry which is preliminary data.</text>
</comment>
<evidence type="ECO:0000256" key="4">
    <source>
        <dbReference type="ARBA" id="ARBA00022679"/>
    </source>
</evidence>
<dbReference type="Pfam" id="PF01793">
    <property type="entry name" value="Glyco_transf_15"/>
    <property type="match status" value="1"/>
</dbReference>
<name>A0A9W6T0F2_CANBO</name>
<dbReference type="PANTHER" id="PTHR31121">
    <property type="entry name" value="ALPHA-1,2 MANNOSYLTRANSFERASE KTR1"/>
    <property type="match status" value="1"/>
</dbReference>
<evidence type="ECO:0000256" key="2">
    <source>
        <dbReference type="ARBA" id="ARBA00007677"/>
    </source>
</evidence>
<dbReference type="InterPro" id="IPR002685">
    <property type="entry name" value="Glyco_trans_15"/>
</dbReference>
<evidence type="ECO:0000256" key="3">
    <source>
        <dbReference type="ARBA" id="ARBA00022676"/>
    </source>
</evidence>
<dbReference type="GO" id="GO:0005794">
    <property type="term" value="C:Golgi apparatus"/>
    <property type="evidence" value="ECO:0007669"/>
    <property type="project" value="TreeGrafter"/>
</dbReference>
<organism evidence="6 7">
    <name type="scientific">Candida boidinii</name>
    <name type="common">Yeast</name>
    <dbReference type="NCBI Taxonomy" id="5477"/>
    <lineage>
        <taxon>Eukaryota</taxon>
        <taxon>Fungi</taxon>
        <taxon>Dikarya</taxon>
        <taxon>Ascomycota</taxon>
        <taxon>Saccharomycotina</taxon>
        <taxon>Pichiomycetes</taxon>
        <taxon>Pichiales</taxon>
        <taxon>Pichiaceae</taxon>
        <taxon>Ogataea</taxon>
        <taxon>Ogataea/Candida clade</taxon>
    </lineage>
</organism>
<sequence>MRSLEDRFNKNYHYPWTFINDVPFSEEFKLQTSAMASGKTEYGFIPPSDWDVPENINTTKYDECVKNMVENDVIYGHSRSYRNMCRFNSGYFFRQEIVQKYKWYFRVEPDVEYFCDFQMDPFEVLRVNKKKYGFVISILEYVDTIPTLWDTIEGFMKKYPQYIHPNNSIEFVTNKDPIGFTAVPEIFQFGTLP</sequence>
<dbReference type="GO" id="GO:0006493">
    <property type="term" value="P:protein O-linked glycosylation"/>
    <property type="evidence" value="ECO:0007669"/>
    <property type="project" value="TreeGrafter"/>
</dbReference>
<comment type="subcellular location">
    <subcellularLocation>
        <location evidence="1">Membrane</location>
        <topology evidence="1">Single-pass type II membrane protein</topology>
    </subcellularLocation>
</comment>
<dbReference type="Gene3D" id="3.90.550.10">
    <property type="entry name" value="Spore Coat Polysaccharide Biosynthesis Protein SpsA, Chain A"/>
    <property type="match status" value="1"/>
</dbReference>
<dbReference type="EMBL" id="BSXN01000818">
    <property type="protein sequence ID" value="GME69947.1"/>
    <property type="molecule type" value="Genomic_DNA"/>
</dbReference>
<keyword evidence="5" id="KW-0735">Signal-anchor</keyword>
<dbReference type="GO" id="GO:0000032">
    <property type="term" value="P:cell wall mannoprotein biosynthetic process"/>
    <property type="evidence" value="ECO:0007669"/>
    <property type="project" value="TreeGrafter"/>
</dbReference>
<evidence type="ECO:0000313" key="6">
    <source>
        <dbReference type="EMBL" id="GME69947.1"/>
    </source>
</evidence>
<evidence type="ECO:0000256" key="1">
    <source>
        <dbReference type="ARBA" id="ARBA00004606"/>
    </source>
</evidence>
<dbReference type="SUPFAM" id="SSF53448">
    <property type="entry name" value="Nucleotide-diphospho-sugar transferases"/>
    <property type="match status" value="1"/>
</dbReference>
<gene>
    <name evidence="6" type="ORF">Cboi02_000265600</name>
</gene>
<protein>
    <submittedName>
        <fullName evidence="6">Unnamed protein product</fullName>
    </submittedName>
</protein>
<dbReference type="GO" id="GO:0000026">
    <property type="term" value="F:alpha-1,2-mannosyltransferase activity"/>
    <property type="evidence" value="ECO:0007669"/>
    <property type="project" value="TreeGrafter"/>
</dbReference>